<keyword evidence="13 14" id="KW-0326">Glycosidase</keyword>
<gene>
    <name evidence="16" type="primary">mutY</name>
    <name evidence="16" type="ORF">RZS28_13755</name>
</gene>
<dbReference type="InterPro" id="IPR000445">
    <property type="entry name" value="HhH_motif"/>
</dbReference>
<evidence type="ECO:0000256" key="2">
    <source>
        <dbReference type="ARBA" id="ARBA00002933"/>
    </source>
</evidence>
<evidence type="ECO:0000256" key="14">
    <source>
        <dbReference type="RuleBase" id="RU365096"/>
    </source>
</evidence>
<evidence type="ECO:0000259" key="15">
    <source>
        <dbReference type="SMART" id="SM00478"/>
    </source>
</evidence>
<feature type="domain" description="HhH-GPD" evidence="15">
    <location>
        <begin position="50"/>
        <end position="199"/>
    </location>
</feature>
<dbReference type="InterPro" id="IPR015797">
    <property type="entry name" value="NUDIX_hydrolase-like_dom_sf"/>
</dbReference>
<dbReference type="NCBIfam" id="TIGR01084">
    <property type="entry name" value="mutY"/>
    <property type="match status" value="1"/>
</dbReference>
<reference evidence="16 17" key="1">
    <citation type="submission" date="2023-10" db="EMBL/GenBank/DDBJ databases">
        <title>Novel methanotroph of the genus Methylocapsa from a subarctic wetland.</title>
        <authorList>
            <person name="Belova S.E."/>
            <person name="Oshkin I.Y."/>
            <person name="Miroshnikov K."/>
            <person name="Dedysh S.N."/>
        </authorList>
    </citation>
    <scope>NUCLEOTIDE SEQUENCE [LARGE SCALE GENOMIC DNA]</scope>
    <source>
        <strain evidence="16 17">RX1</strain>
    </source>
</reference>
<dbReference type="PANTHER" id="PTHR42944:SF1">
    <property type="entry name" value="ADENINE DNA GLYCOSYLASE"/>
    <property type="match status" value="1"/>
</dbReference>
<keyword evidence="11" id="KW-0411">Iron-sulfur</keyword>
<evidence type="ECO:0000256" key="3">
    <source>
        <dbReference type="ARBA" id="ARBA00008343"/>
    </source>
</evidence>
<dbReference type="InterPro" id="IPR003265">
    <property type="entry name" value="HhH-GPD_domain"/>
</dbReference>
<proteinExistence type="inferred from homology"/>
<name>A0ABZ0HPW7_9HYPH</name>
<evidence type="ECO:0000313" key="17">
    <source>
        <dbReference type="Proteomes" id="UP001626536"/>
    </source>
</evidence>
<keyword evidence="8 14" id="KW-0227">DNA damage</keyword>
<organism evidence="16 17">
    <name type="scientific">Methylocapsa polymorpha</name>
    <dbReference type="NCBI Taxonomy" id="3080828"/>
    <lineage>
        <taxon>Bacteria</taxon>
        <taxon>Pseudomonadati</taxon>
        <taxon>Pseudomonadota</taxon>
        <taxon>Alphaproteobacteria</taxon>
        <taxon>Hyphomicrobiales</taxon>
        <taxon>Beijerinckiaceae</taxon>
        <taxon>Methylocapsa</taxon>
    </lineage>
</organism>
<comment type="cofactor">
    <cofactor evidence="14">
        <name>[4Fe-4S] cluster</name>
        <dbReference type="ChEBI" id="CHEBI:49883"/>
    </cofactor>
    <text evidence="14">Binds 1 [4Fe-4S] cluster.</text>
</comment>
<dbReference type="SMART" id="SM00525">
    <property type="entry name" value="FES"/>
    <property type="match status" value="1"/>
</dbReference>
<dbReference type="InterPro" id="IPR011257">
    <property type="entry name" value="DNA_glycosylase"/>
</dbReference>
<comment type="function">
    <text evidence="2">Adenine glycosylase active on G-A mispairs. MutY also corrects error-prone DNA synthesis past GO lesions which are due to the oxidatively damaged form of guanine: 7,8-dihydro-8-oxoguanine (8-oxo-dGTP).</text>
</comment>
<evidence type="ECO:0000256" key="11">
    <source>
        <dbReference type="ARBA" id="ARBA00023014"/>
    </source>
</evidence>
<keyword evidence="10 14" id="KW-0408">Iron</keyword>
<evidence type="ECO:0000256" key="13">
    <source>
        <dbReference type="ARBA" id="ARBA00023295"/>
    </source>
</evidence>
<keyword evidence="7" id="KW-0479">Metal-binding</keyword>
<dbReference type="EC" id="3.2.2.31" evidence="4 14"/>
<evidence type="ECO:0000256" key="5">
    <source>
        <dbReference type="ARBA" id="ARBA00022023"/>
    </source>
</evidence>
<evidence type="ECO:0000256" key="10">
    <source>
        <dbReference type="ARBA" id="ARBA00023004"/>
    </source>
</evidence>
<dbReference type="InterPro" id="IPR023170">
    <property type="entry name" value="HhH_base_excis_C"/>
</dbReference>
<dbReference type="SUPFAM" id="SSF48150">
    <property type="entry name" value="DNA-glycosylase"/>
    <property type="match status" value="1"/>
</dbReference>
<dbReference type="CDD" id="cd03431">
    <property type="entry name" value="NUDIX_DNA_Glycosylase_C-MutY"/>
    <property type="match status" value="1"/>
</dbReference>
<dbReference type="InterPro" id="IPR029119">
    <property type="entry name" value="MutY_C"/>
</dbReference>
<dbReference type="SUPFAM" id="SSF55811">
    <property type="entry name" value="Nudix"/>
    <property type="match status" value="1"/>
</dbReference>
<dbReference type="InterPro" id="IPR044298">
    <property type="entry name" value="MIG/MutY"/>
</dbReference>
<evidence type="ECO:0000256" key="8">
    <source>
        <dbReference type="ARBA" id="ARBA00022763"/>
    </source>
</evidence>
<dbReference type="InterPro" id="IPR003651">
    <property type="entry name" value="Endonuclease3_FeS-loop_motif"/>
</dbReference>
<evidence type="ECO:0000256" key="1">
    <source>
        <dbReference type="ARBA" id="ARBA00000843"/>
    </source>
</evidence>
<keyword evidence="6" id="KW-0004">4Fe-4S</keyword>
<evidence type="ECO:0000256" key="4">
    <source>
        <dbReference type="ARBA" id="ARBA00012045"/>
    </source>
</evidence>
<sequence length="365" mass="39899">MYDVVHEPLITPSCAAAALDWYDRHRRALPWRSEPHEKADPYVVWLSEIMLQQTTVAAVKPYFAAFLARWPNVSLLAQAPIDEVMRQWAGLGYYSRARNLHACAKRVAGEFDGRFPDTEAALRKLPGLGPYTAAAIAAIAFGRRAAVVDGNVERVVARLFAIAAPLPAARALIREKVEALTPSARPGDFAQAMMDLGATICTPKQPACAICPLLDHCAGRASGEPRRFPVKAPKRERPRWRGAAFFVRRADGAILVRTRPPKGLLGGMVEIPGTAWSADFDPGAALREAPIHAPYRKLESVVEHVFTHFALRLDIYVAEIARTSRAPAGCRWALEGDLDKEALPSVMRKVVEAARKGGKLFGGGD</sequence>
<comment type="similarity">
    <text evidence="3 14">Belongs to the Nth/MutY family.</text>
</comment>
<dbReference type="InterPro" id="IPR005760">
    <property type="entry name" value="A/G_AdeGlyc_MutY"/>
</dbReference>
<dbReference type="SMART" id="SM00478">
    <property type="entry name" value="ENDO3c"/>
    <property type="match status" value="1"/>
</dbReference>
<dbReference type="Gene3D" id="1.10.1670.10">
    <property type="entry name" value="Helix-hairpin-Helix base-excision DNA repair enzymes (C-terminal)"/>
    <property type="match status" value="1"/>
</dbReference>
<dbReference type="Pfam" id="PF00730">
    <property type="entry name" value="HhH-GPD"/>
    <property type="match status" value="1"/>
</dbReference>
<protein>
    <recommendedName>
        <fullName evidence="5 14">Adenine DNA glycosylase</fullName>
        <ecNumber evidence="4 14">3.2.2.31</ecNumber>
    </recommendedName>
</protein>
<dbReference type="EMBL" id="CP136862">
    <property type="protein sequence ID" value="WOJ88866.1"/>
    <property type="molecule type" value="Genomic_DNA"/>
</dbReference>
<evidence type="ECO:0000313" key="16">
    <source>
        <dbReference type="EMBL" id="WOJ88866.1"/>
    </source>
</evidence>
<dbReference type="Proteomes" id="UP001626536">
    <property type="component" value="Chromosome"/>
</dbReference>
<dbReference type="Pfam" id="PF14815">
    <property type="entry name" value="NUDIX_4"/>
    <property type="match status" value="1"/>
</dbReference>
<dbReference type="PANTHER" id="PTHR42944">
    <property type="entry name" value="ADENINE DNA GLYCOSYLASE"/>
    <property type="match status" value="1"/>
</dbReference>
<accession>A0ABZ0HPW7</accession>
<dbReference type="RefSeq" id="WP_407338303.1">
    <property type="nucleotide sequence ID" value="NZ_CP136862.1"/>
</dbReference>
<dbReference type="Pfam" id="PF00633">
    <property type="entry name" value="HHH"/>
    <property type="match status" value="1"/>
</dbReference>
<keyword evidence="17" id="KW-1185">Reference proteome</keyword>
<evidence type="ECO:0000256" key="9">
    <source>
        <dbReference type="ARBA" id="ARBA00022801"/>
    </source>
</evidence>
<evidence type="ECO:0000256" key="12">
    <source>
        <dbReference type="ARBA" id="ARBA00023204"/>
    </source>
</evidence>
<dbReference type="Gene3D" id="1.10.340.30">
    <property type="entry name" value="Hypothetical protein, domain 2"/>
    <property type="match status" value="1"/>
</dbReference>
<dbReference type="Gene3D" id="3.90.79.10">
    <property type="entry name" value="Nucleoside Triphosphate Pyrophosphohydrolase"/>
    <property type="match status" value="1"/>
</dbReference>
<dbReference type="Pfam" id="PF10576">
    <property type="entry name" value="EndIII_4Fe-2S"/>
    <property type="match status" value="1"/>
</dbReference>
<evidence type="ECO:0000256" key="7">
    <source>
        <dbReference type="ARBA" id="ARBA00022723"/>
    </source>
</evidence>
<evidence type="ECO:0000256" key="6">
    <source>
        <dbReference type="ARBA" id="ARBA00022485"/>
    </source>
</evidence>
<comment type="catalytic activity">
    <reaction evidence="1 14">
        <text>Hydrolyzes free adenine bases from 7,8-dihydro-8-oxoguanine:adenine mismatched double-stranded DNA, leaving an apurinic site.</text>
        <dbReference type="EC" id="3.2.2.31"/>
    </reaction>
</comment>
<keyword evidence="12" id="KW-0234">DNA repair</keyword>
<dbReference type="CDD" id="cd00056">
    <property type="entry name" value="ENDO3c"/>
    <property type="match status" value="1"/>
</dbReference>
<keyword evidence="9" id="KW-0378">Hydrolase</keyword>